<organism evidence="1 2">
    <name type="scientific">Dimorphilus gyrociliatus</name>
    <dbReference type="NCBI Taxonomy" id="2664684"/>
    <lineage>
        <taxon>Eukaryota</taxon>
        <taxon>Metazoa</taxon>
        <taxon>Spiralia</taxon>
        <taxon>Lophotrochozoa</taxon>
        <taxon>Annelida</taxon>
        <taxon>Polychaeta</taxon>
        <taxon>Polychaeta incertae sedis</taxon>
        <taxon>Dinophilidae</taxon>
        <taxon>Dimorphilus</taxon>
    </lineage>
</organism>
<reference evidence="1 2" key="1">
    <citation type="submission" date="2020-08" db="EMBL/GenBank/DDBJ databases">
        <authorList>
            <person name="Hejnol A."/>
        </authorList>
    </citation>
    <scope>NUCLEOTIDE SEQUENCE [LARGE SCALE GENOMIC DNA]</scope>
</reference>
<evidence type="ECO:0000313" key="1">
    <source>
        <dbReference type="EMBL" id="CAD5114011.1"/>
    </source>
</evidence>
<protein>
    <submittedName>
        <fullName evidence="1">Uncharacterized protein</fullName>
    </submittedName>
</protein>
<sequence length="290" mass="33572">MPKEIFQISSLSRKSAKFYQDSLQPTAYSLLLNGTAISRSAEAYEKSYEIVEYFNEAGLFDRPKCKNEETVDKIIAFLTEHKNEIFKFLPGMAHLNKELREFDTGVKLVVCTLINSKDLTQFNNILGMYTFTPILDIEKYEHLAASLFLLPSEFYHKAMEFSNDFLLRSILINNSPGKQKNLITMGKQLMDIYEDLKNIGLVNRLIEQTPKTCDDSKYEIVVEMVKYLKKNEHVLSNTIFALREKYINYSIPSVDFSHWISDFLCLLSDSSMQDFHSTLYGYLGNFKTLL</sequence>
<comment type="caution">
    <text evidence="1">The sequence shown here is derived from an EMBL/GenBank/DDBJ whole genome shotgun (WGS) entry which is preliminary data.</text>
</comment>
<dbReference type="AlphaFoldDB" id="A0A7I8VCY7"/>
<gene>
    <name evidence="1" type="ORF">DGYR_LOCUS2904</name>
</gene>
<name>A0A7I8VCY7_9ANNE</name>
<keyword evidence="2" id="KW-1185">Reference proteome</keyword>
<evidence type="ECO:0000313" key="2">
    <source>
        <dbReference type="Proteomes" id="UP000549394"/>
    </source>
</evidence>
<dbReference type="EMBL" id="CAJFCJ010000005">
    <property type="protein sequence ID" value="CAD5114011.1"/>
    <property type="molecule type" value="Genomic_DNA"/>
</dbReference>
<proteinExistence type="predicted"/>
<dbReference type="Proteomes" id="UP000549394">
    <property type="component" value="Unassembled WGS sequence"/>
</dbReference>
<accession>A0A7I8VCY7</accession>